<dbReference type="Proteomes" id="UP000483820">
    <property type="component" value="Chromosome V"/>
</dbReference>
<keyword evidence="13" id="KW-0325">Glycoprotein</keyword>
<dbReference type="InterPro" id="IPR050401">
    <property type="entry name" value="Cyclic_nucleotide_synthase"/>
</dbReference>
<dbReference type="AlphaFoldDB" id="A0A6A5G8G4"/>
<dbReference type="InterPro" id="IPR029787">
    <property type="entry name" value="Nucleotide_cyclase"/>
</dbReference>
<dbReference type="GO" id="GO:0005525">
    <property type="term" value="F:GTP binding"/>
    <property type="evidence" value="ECO:0007669"/>
    <property type="project" value="UniProtKB-KW"/>
</dbReference>
<dbReference type="InterPro" id="IPR011645">
    <property type="entry name" value="HNOB_dom_associated"/>
</dbReference>
<dbReference type="GO" id="GO:0005886">
    <property type="term" value="C:plasma membrane"/>
    <property type="evidence" value="ECO:0007669"/>
    <property type="project" value="UniProtKB-SubCell"/>
</dbReference>
<keyword evidence="4" id="KW-1003">Cell membrane</keyword>
<dbReference type="PANTHER" id="PTHR11920">
    <property type="entry name" value="GUANYLYL CYCLASE"/>
    <property type="match status" value="1"/>
</dbReference>
<dbReference type="PROSITE" id="PS50125">
    <property type="entry name" value="GUANYLATE_CYCLASE_2"/>
    <property type="match status" value="1"/>
</dbReference>
<comment type="caution">
    <text evidence="22">The sequence shown here is derived from an EMBL/GenBank/DDBJ whole genome shotgun (WGS) entry which is preliminary data.</text>
</comment>
<comment type="similarity">
    <text evidence="16">Belongs to the adenylyl cyclase class-4/guanylyl cyclase family.</text>
</comment>
<reference evidence="22 23" key="1">
    <citation type="submission" date="2019-12" db="EMBL/GenBank/DDBJ databases">
        <title>Chromosome-level assembly of the Caenorhabditis remanei genome.</title>
        <authorList>
            <person name="Teterina A.A."/>
            <person name="Willis J.H."/>
            <person name="Phillips P.C."/>
        </authorList>
    </citation>
    <scope>NUCLEOTIDE SEQUENCE [LARGE SCALE GENOMIC DNA]</scope>
    <source>
        <strain evidence="22 23">PX506</strain>
        <tissue evidence="22">Whole organism</tissue>
    </source>
</reference>
<dbReference type="GO" id="GO:0005524">
    <property type="term" value="F:ATP binding"/>
    <property type="evidence" value="ECO:0007669"/>
    <property type="project" value="UniProtKB-KW"/>
</dbReference>
<comment type="catalytic activity">
    <reaction evidence="1 17">
        <text>GTP = 3',5'-cyclic GMP + diphosphate</text>
        <dbReference type="Rhea" id="RHEA:13665"/>
        <dbReference type="ChEBI" id="CHEBI:33019"/>
        <dbReference type="ChEBI" id="CHEBI:37565"/>
        <dbReference type="ChEBI" id="CHEBI:57746"/>
        <dbReference type="EC" id="4.6.1.2"/>
    </reaction>
</comment>
<gene>
    <name evidence="22" type="ORF">GCK72_017425</name>
</gene>
<evidence type="ECO:0000313" key="23">
    <source>
        <dbReference type="Proteomes" id="UP000483820"/>
    </source>
</evidence>
<evidence type="ECO:0000259" key="20">
    <source>
        <dbReference type="PROSITE" id="PS50011"/>
    </source>
</evidence>
<dbReference type="SUPFAM" id="SSF53822">
    <property type="entry name" value="Periplasmic binding protein-like I"/>
    <property type="match status" value="1"/>
</dbReference>
<dbReference type="CDD" id="cd07302">
    <property type="entry name" value="CHD"/>
    <property type="match status" value="1"/>
</dbReference>
<evidence type="ECO:0000256" key="7">
    <source>
        <dbReference type="ARBA" id="ARBA00022741"/>
    </source>
</evidence>
<protein>
    <recommendedName>
        <fullName evidence="3 17">Guanylate cyclase</fullName>
        <ecNumber evidence="3 17">4.6.1.2</ecNumber>
    </recommendedName>
</protein>
<dbReference type="InterPro" id="IPR000719">
    <property type="entry name" value="Prot_kinase_dom"/>
</dbReference>
<evidence type="ECO:0000256" key="9">
    <source>
        <dbReference type="ARBA" id="ARBA00022989"/>
    </source>
</evidence>
<dbReference type="SUPFAM" id="SSF55073">
    <property type="entry name" value="Nucleotide cyclase"/>
    <property type="match status" value="1"/>
</dbReference>
<dbReference type="Pfam" id="PF07701">
    <property type="entry name" value="HNOBA"/>
    <property type="match status" value="1"/>
</dbReference>
<dbReference type="GO" id="GO:0035556">
    <property type="term" value="P:intracellular signal transduction"/>
    <property type="evidence" value="ECO:0007669"/>
    <property type="project" value="InterPro"/>
</dbReference>
<evidence type="ECO:0000256" key="18">
    <source>
        <dbReference type="SAM" id="Phobius"/>
    </source>
</evidence>
<evidence type="ECO:0000256" key="3">
    <source>
        <dbReference type="ARBA" id="ARBA00012202"/>
    </source>
</evidence>
<keyword evidence="14 16" id="KW-0456">Lyase</keyword>
<dbReference type="GO" id="GO:0004016">
    <property type="term" value="F:adenylate cyclase activity"/>
    <property type="evidence" value="ECO:0007669"/>
    <property type="project" value="TreeGrafter"/>
</dbReference>
<dbReference type="EC" id="4.6.1.2" evidence="3 17"/>
<keyword evidence="12" id="KW-0675">Receptor</keyword>
<dbReference type="SMART" id="SM00044">
    <property type="entry name" value="CYCc"/>
    <property type="match status" value="1"/>
</dbReference>
<dbReference type="GO" id="GO:0004672">
    <property type="term" value="F:protein kinase activity"/>
    <property type="evidence" value="ECO:0007669"/>
    <property type="project" value="InterPro"/>
</dbReference>
<evidence type="ECO:0000313" key="22">
    <source>
        <dbReference type="EMBL" id="KAF1750874.1"/>
    </source>
</evidence>
<evidence type="ECO:0000256" key="12">
    <source>
        <dbReference type="ARBA" id="ARBA00023170"/>
    </source>
</evidence>
<keyword evidence="9 18" id="KW-1133">Transmembrane helix</keyword>
<dbReference type="PROSITE" id="PS00452">
    <property type="entry name" value="GUANYLATE_CYCLASE_1"/>
    <property type="match status" value="1"/>
</dbReference>
<evidence type="ECO:0000256" key="15">
    <source>
        <dbReference type="ARBA" id="ARBA00023293"/>
    </source>
</evidence>
<proteinExistence type="inferred from homology"/>
<dbReference type="GO" id="GO:0006935">
    <property type="term" value="P:chemotaxis"/>
    <property type="evidence" value="ECO:0007669"/>
    <property type="project" value="UniProtKB-ARBA"/>
</dbReference>
<dbReference type="FunFam" id="1.10.510.10:FF:000704">
    <property type="entry name" value="Guanylate cyclase"/>
    <property type="match status" value="1"/>
</dbReference>
<organism evidence="22 23">
    <name type="scientific">Caenorhabditis remanei</name>
    <name type="common">Caenorhabditis vulgaris</name>
    <dbReference type="NCBI Taxonomy" id="31234"/>
    <lineage>
        <taxon>Eukaryota</taxon>
        <taxon>Metazoa</taxon>
        <taxon>Ecdysozoa</taxon>
        <taxon>Nematoda</taxon>
        <taxon>Chromadorea</taxon>
        <taxon>Rhabditida</taxon>
        <taxon>Rhabditina</taxon>
        <taxon>Rhabditomorpha</taxon>
        <taxon>Rhabditoidea</taxon>
        <taxon>Rhabditidae</taxon>
        <taxon>Peloderinae</taxon>
        <taxon>Caenorhabditis</taxon>
    </lineage>
</organism>
<dbReference type="Pfam" id="PF07714">
    <property type="entry name" value="PK_Tyr_Ser-Thr"/>
    <property type="match status" value="1"/>
</dbReference>
<dbReference type="FunFam" id="3.30.70.1230:FF:000023">
    <property type="entry name" value="Guanylate cyclase"/>
    <property type="match status" value="1"/>
</dbReference>
<dbReference type="InterPro" id="IPR001828">
    <property type="entry name" value="ANF_lig-bd_rcpt"/>
</dbReference>
<dbReference type="GeneID" id="9819322"/>
<evidence type="ECO:0000256" key="5">
    <source>
        <dbReference type="ARBA" id="ARBA00022692"/>
    </source>
</evidence>
<feature type="domain" description="Protein kinase" evidence="20">
    <location>
        <begin position="511"/>
        <end position="822"/>
    </location>
</feature>
<dbReference type="GO" id="GO:0004383">
    <property type="term" value="F:guanylate cyclase activity"/>
    <property type="evidence" value="ECO:0007669"/>
    <property type="project" value="UniProtKB-EC"/>
</dbReference>
<dbReference type="KEGG" id="crq:GCK72_017425"/>
<evidence type="ECO:0000256" key="11">
    <source>
        <dbReference type="ARBA" id="ARBA00023136"/>
    </source>
</evidence>
<evidence type="ECO:0000256" key="17">
    <source>
        <dbReference type="RuleBase" id="RU003431"/>
    </source>
</evidence>
<dbReference type="PROSITE" id="PS50011">
    <property type="entry name" value="PROTEIN_KINASE_DOM"/>
    <property type="match status" value="1"/>
</dbReference>
<accession>A0A6A5G8G4</accession>
<dbReference type="RefSeq" id="XP_053580994.1">
    <property type="nucleotide sequence ID" value="XM_053732081.1"/>
</dbReference>
<dbReference type="Gene3D" id="1.10.510.10">
    <property type="entry name" value="Transferase(Phosphotransferase) domain 1"/>
    <property type="match status" value="1"/>
</dbReference>
<dbReference type="Gene3D" id="3.30.70.1230">
    <property type="entry name" value="Nucleotide cyclase"/>
    <property type="match status" value="1"/>
</dbReference>
<dbReference type="InterPro" id="IPR018297">
    <property type="entry name" value="A/G_cyclase_CS"/>
</dbReference>
<evidence type="ECO:0000256" key="14">
    <source>
        <dbReference type="ARBA" id="ARBA00023239"/>
    </source>
</evidence>
<evidence type="ECO:0000256" key="19">
    <source>
        <dbReference type="SAM" id="SignalP"/>
    </source>
</evidence>
<evidence type="ECO:0000256" key="4">
    <source>
        <dbReference type="ARBA" id="ARBA00022475"/>
    </source>
</evidence>
<dbReference type="GO" id="GO:0007168">
    <property type="term" value="P:receptor guanylyl cyclase signaling pathway"/>
    <property type="evidence" value="ECO:0007669"/>
    <property type="project" value="TreeGrafter"/>
</dbReference>
<dbReference type="InterPro" id="IPR028082">
    <property type="entry name" value="Peripla_BP_I"/>
</dbReference>
<dbReference type="FunFam" id="3.40.50.2300:FF:000241">
    <property type="entry name" value="Guanylate cyclase"/>
    <property type="match status" value="1"/>
</dbReference>
<evidence type="ECO:0000256" key="6">
    <source>
        <dbReference type="ARBA" id="ARBA00022729"/>
    </source>
</evidence>
<feature type="signal peptide" evidence="19">
    <location>
        <begin position="1"/>
        <end position="18"/>
    </location>
</feature>
<dbReference type="FunFam" id="3.40.50.2300:FF:000547">
    <property type="entry name" value="Guanylate cyclase"/>
    <property type="match status" value="1"/>
</dbReference>
<keyword evidence="6 19" id="KW-0732">Signal</keyword>
<dbReference type="CTD" id="9819322"/>
<dbReference type="CDD" id="cd06352">
    <property type="entry name" value="PBP1_NPR_GC-like"/>
    <property type="match status" value="1"/>
</dbReference>
<dbReference type="GO" id="GO:0010038">
    <property type="term" value="P:response to metal ion"/>
    <property type="evidence" value="ECO:0007669"/>
    <property type="project" value="UniProtKB-ARBA"/>
</dbReference>
<keyword evidence="7" id="KW-0547">Nucleotide-binding</keyword>
<name>A0A6A5G8G4_CAERE</name>
<dbReference type="SUPFAM" id="SSF56112">
    <property type="entry name" value="Protein kinase-like (PK-like)"/>
    <property type="match status" value="1"/>
</dbReference>
<keyword evidence="8" id="KW-0067">ATP-binding</keyword>
<evidence type="ECO:0000256" key="2">
    <source>
        <dbReference type="ARBA" id="ARBA00004251"/>
    </source>
</evidence>
<feature type="domain" description="Guanylate cyclase" evidence="21">
    <location>
        <begin position="880"/>
        <end position="1010"/>
    </location>
</feature>
<dbReference type="InterPro" id="IPR001054">
    <property type="entry name" value="A/G_cyclase"/>
</dbReference>
<dbReference type="PANTHER" id="PTHR11920:SF363">
    <property type="entry name" value="RECEPTOR-TYPE GUANYLATE CYCLASE GCY-17"/>
    <property type="match status" value="1"/>
</dbReference>
<keyword evidence="15 17" id="KW-0141">cGMP biosynthesis</keyword>
<feature type="chain" id="PRO_5025615926" description="Guanylate cyclase" evidence="19">
    <location>
        <begin position="19"/>
        <end position="1077"/>
    </location>
</feature>
<keyword evidence="10" id="KW-0342">GTP-binding</keyword>
<dbReference type="Pfam" id="PF00211">
    <property type="entry name" value="Guanylate_cyc"/>
    <property type="match status" value="1"/>
</dbReference>
<dbReference type="GO" id="GO:0007635">
    <property type="term" value="P:chemosensory behavior"/>
    <property type="evidence" value="ECO:0007669"/>
    <property type="project" value="UniProtKB-ARBA"/>
</dbReference>
<dbReference type="GO" id="GO:0001653">
    <property type="term" value="F:peptide receptor activity"/>
    <property type="evidence" value="ECO:0007669"/>
    <property type="project" value="TreeGrafter"/>
</dbReference>
<dbReference type="Gene3D" id="3.40.50.2300">
    <property type="match status" value="2"/>
</dbReference>
<evidence type="ECO:0000256" key="10">
    <source>
        <dbReference type="ARBA" id="ARBA00023134"/>
    </source>
</evidence>
<keyword evidence="5 18" id="KW-0812">Transmembrane</keyword>
<sequence length="1077" mass="121588">MGWFRLVFSVLTVTLVQSQTRQILKVGLLFVQNVTSLEVGIGYRTSASAVLVTRDRIRAEHLLDSFDFEFISEFDECDEVQAAGKTVDLLAVRNVDVIFGPTCSRPAIAASGLAAYYNIPIFEWGLTTSLDLTYRARFPTTVPFSINSFSLALAIRGLMKEFEWDQFAFMYSNDGDEEKCESLKNDIQTVASLHNDITLAFTYQIASKSLVDMREAVKIVKQRGRIIVTCVPAGNGSKKTIMQAVTAEDANTSEYVYIMAETNSRGFIVDDFGGEWHYLWEGSSNSVNGLSVEESRKSMTNLLFLVDNMGMNEEVTPQYLNFSSLVIQMMKEPPFYCVEDCTDAKYSSVAKYAGQLADAFYAYAVAVNRTLTANSTANYRNGSLILENIAMTFQGVGGGDVVVDPDSARRSLIYFIGLNSSLLPQTYARLLINNQSTEFIKYYENESKDVWNGGERPSARPTCGFTGTEFPANFVRDYLAITVVIFIFIIFAILAAIGGLLYAIRMRQKEIEKQDLLWQVGFAELQVIQKKSRAESSQRSFASGPSTSTKLTIESRKETSRYLFYVCRNEIVAANKHELRILLTEENRVQMRQMRILDHENMNKTLGICLNGPQLLSIWKYCSRGSLSDVISKSSMQMDNFFMFSLIRDIANGLGYIHSSFLEVHGHLTSRSCLIDDRWQIKISDYGFSFLRVHDRIDKQKMLWIAPELLREEWSERTQEGDVYSFAIVCAELLTRSSAFDIENRRETEEEVIYNLKKGGFNAPRPSLDVDESLETNPALLHLVRDCWTEKPSERPTIEQVKSQLKSMSNGNKRNLMDHVFDMLETYASTLENEVSERTKELVEEKRKSDVLLYRMLPKSIADKLKSGNVIEPETFEQATIFFSDVVQFTTLASKCSPLQVVSLLNELYTVFDSIIEKHDVYKVETIGDGYLCVSGLPHRNGNEHIRHIARMAIEFISSLSTFRIGHMPNERINLRIGINCGSVVAGVVGLTMPRYCLFGDSVNTASRMESNGKPGKIHVSLEANRMITQGGFQTESRGEVIIKGKGVMETFWLLGEDTHVKTNLKNIAENHYSSEL</sequence>
<keyword evidence="11 18" id="KW-0472">Membrane</keyword>
<dbReference type="Pfam" id="PF01094">
    <property type="entry name" value="ANF_receptor"/>
    <property type="match status" value="1"/>
</dbReference>
<comment type="subcellular location">
    <subcellularLocation>
        <location evidence="2">Cell membrane</location>
        <topology evidence="2">Single-pass type I membrane protein</topology>
    </subcellularLocation>
</comment>
<feature type="transmembrane region" description="Helical" evidence="18">
    <location>
        <begin position="478"/>
        <end position="504"/>
    </location>
</feature>
<evidence type="ECO:0000259" key="21">
    <source>
        <dbReference type="PROSITE" id="PS50125"/>
    </source>
</evidence>
<dbReference type="EMBL" id="WUAV01000005">
    <property type="protein sequence ID" value="KAF1750874.1"/>
    <property type="molecule type" value="Genomic_DNA"/>
</dbReference>
<dbReference type="InterPro" id="IPR011009">
    <property type="entry name" value="Kinase-like_dom_sf"/>
</dbReference>
<evidence type="ECO:0000256" key="8">
    <source>
        <dbReference type="ARBA" id="ARBA00022840"/>
    </source>
</evidence>
<evidence type="ECO:0000256" key="1">
    <source>
        <dbReference type="ARBA" id="ARBA00001436"/>
    </source>
</evidence>
<evidence type="ECO:0000256" key="16">
    <source>
        <dbReference type="RuleBase" id="RU000405"/>
    </source>
</evidence>
<dbReference type="InterPro" id="IPR001245">
    <property type="entry name" value="Ser-Thr/Tyr_kinase_cat_dom"/>
</dbReference>
<evidence type="ECO:0000256" key="13">
    <source>
        <dbReference type="ARBA" id="ARBA00023180"/>
    </source>
</evidence>